<protein>
    <recommendedName>
        <fullName evidence="3">Phage-related protein</fullName>
    </recommendedName>
</protein>
<reference evidence="1 2" key="1">
    <citation type="submission" date="2019-03" db="EMBL/GenBank/DDBJ databases">
        <title>Genomic Encyclopedia of Type Strains, Phase IV (KMG-IV): sequencing the most valuable type-strain genomes for metagenomic binning, comparative biology and taxonomic classification.</title>
        <authorList>
            <person name="Goeker M."/>
        </authorList>
    </citation>
    <scope>NUCLEOTIDE SEQUENCE [LARGE SCALE GENOMIC DNA]</scope>
    <source>
        <strain evidence="1 2">DSM 1709</strain>
    </source>
</reference>
<sequence>MASDRPILFSGPMVRALLAGTKTQTRRVVKPQPVEHPAFAGGAFIEHKRLGQVGVEALVADVMTYGAPGDRMWVRETFRRVDGQTLPWIETDYRATYQHGDRLGDHFGGKPRWTPAIHMPRHASRITLEITGVRVERLKAISEADAIAEGLMPLGSGADRTWTVDGDAASEHEAARDTYAWLWEQINGAGSWDANPWVWATTFKRVETAR</sequence>
<accession>A0A4R2MFR3</accession>
<name>A0A4R2MFR3_RUBGE</name>
<dbReference type="OrthoDB" id="72471at2"/>
<dbReference type="Proteomes" id="UP000295106">
    <property type="component" value="Unassembled WGS sequence"/>
</dbReference>
<dbReference type="RefSeq" id="WP_132644712.1">
    <property type="nucleotide sequence ID" value="NZ_NRRI01000002.1"/>
</dbReference>
<dbReference type="AlphaFoldDB" id="A0A4R2MFR3"/>
<evidence type="ECO:0000313" key="1">
    <source>
        <dbReference type="EMBL" id="TCP05732.1"/>
    </source>
</evidence>
<evidence type="ECO:0000313" key="2">
    <source>
        <dbReference type="Proteomes" id="UP000295106"/>
    </source>
</evidence>
<dbReference type="EMBL" id="SLXD01000001">
    <property type="protein sequence ID" value="TCP05732.1"/>
    <property type="molecule type" value="Genomic_DNA"/>
</dbReference>
<gene>
    <name evidence="1" type="ORF">EV684_101606</name>
</gene>
<comment type="caution">
    <text evidence="1">The sequence shown here is derived from an EMBL/GenBank/DDBJ whole genome shotgun (WGS) entry which is preliminary data.</text>
</comment>
<proteinExistence type="predicted"/>
<organism evidence="1 2">
    <name type="scientific">Rubrivivax gelatinosus</name>
    <name type="common">Rhodocyclus gelatinosus</name>
    <name type="synonym">Rhodopseudomonas gelatinosa</name>
    <dbReference type="NCBI Taxonomy" id="28068"/>
    <lineage>
        <taxon>Bacteria</taxon>
        <taxon>Pseudomonadati</taxon>
        <taxon>Pseudomonadota</taxon>
        <taxon>Betaproteobacteria</taxon>
        <taxon>Burkholderiales</taxon>
        <taxon>Sphaerotilaceae</taxon>
        <taxon>Rubrivivax</taxon>
    </lineage>
</organism>
<evidence type="ECO:0008006" key="3">
    <source>
        <dbReference type="Google" id="ProtNLM"/>
    </source>
</evidence>